<sequence length="63" mass="6931">MNNILVVVVKRGIAEIADFAQQDVSAVAQKEINFIDRLHLTSIVVVLKHGGNVSTDENFSIPR</sequence>
<evidence type="ECO:0000313" key="2">
    <source>
        <dbReference type="Proteomes" id="UP000247152"/>
    </source>
</evidence>
<evidence type="ECO:0000313" key="1">
    <source>
        <dbReference type="EMBL" id="PWY55953.1"/>
    </source>
</evidence>
<name>A0A317U1N5_9GAMM</name>
<protein>
    <submittedName>
        <fullName evidence="1">Uncharacterized protein</fullName>
    </submittedName>
</protein>
<gene>
    <name evidence="1" type="ORF">DGG96_09470</name>
</gene>
<organism evidence="1 2">
    <name type="scientific">Legionella qingyii</name>
    <dbReference type="NCBI Taxonomy" id="2184757"/>
    <lineage>
        <taxon>Bacteria</taxon>
        <taxon>Pseudomonadati</taxon>
        <taxon>Pseudomonadota</taxon>
        <taxon>Gammaproteobacteria</taxon>
        <taxon>Legionellales</taxon>
        <taxon>Legionellaceae</taxon>
        <taxon>Legionella</taxon>
    </lineage>
</organism>
<reference evidence="1 2" key="1">
    <citation type="submission" date="2018-05" db="EMBL/GenBank/DDBJ databases">
        <title>Legionella qingyii sp.nov., whole genome shotgun sequence.</title>
        <authorList>
            <person name="Wu H."/>
            <person name="Zhu Q."/>
            <person name="Hu C."/>
        </authorList>
    </citation>
    <scope>NUCLEOTIDE SEQUENCE [LARGE SCALE GENOMIC DNA]</scope>
    <source>
        <strain evidence="1 2">HEB18</strain>
    </source>
</reference>
<comment type="caution">
    <text evidence="1">The sequence shown here is derived from an EMBL/GenBank/DDBJ whole genome shotgun (WGS) entry which is preliminary data.</text>
</comment>
<accession>A0A317U1N5</accession>
<proteinExistence type="predicted"/>
<dbReference type="Proteomes" id="UP000247152">
    <property type="component" value="Unassembled WGS sequence"/>
</dbReference>
<dbReference type="AlphaFoldDB" id="A0A317U1N5"/>
<dbReference type="EMBL" id="QHJG01000013">
    <property type="protein sequence ID" value="PWY55953.1"/>
    <property type="molecule type" value="Genomic_DNA"/>
</dbReference>